<dbReference type="GO" id="GO:0032259">
    <property type="term" value="P:methylation"/>
    <property type="evidence" value="ECO:0007669"/>
    <property type="project" value="UniProtKB-KW"/>
</dbReference>
<dbReference type="Pfam" id="PF01209">
    <property type="entry name" value="Ubie_methyltran"/>
    <property type="match status" value="1"/>
</dbReference>
<dbReference type="InterPro" id="IPR029063">
    <property type="entry name" value="SAM-dependent_MTases_sf"/>
</dbReference>
<evidence type="ECO:0000256" key="3">
    <source>
        <dbReference type="ARBA" id="ARBA00022679"/>
    </source>
</evidence>
<dbReference type="NCBIfam" id="TIGR01934">
    <property type="entry name" value="MenG_MenH_UbiE"/>
    <property type="match status" value="1"/>
</dbReference>
<dbReference type="InterPro" id="IPR023576">
    <property type="entry name" value="UbiE/COQ5_MeTrFase_CS"/>
</dbReference>
<feature type="binding site" evidence="5">
    <location>
        <position position="75"/>
    </location>
    <ligand>
        <name>S-adenosyl-L-methionine</name>
        <dbReference type="ChEBI" id="CHEBI:59789"/>
    </ligand>
</feature>
<keyword evidence="7" id="KW-1185">Reference proteome</keyword>
<comment type="catalytic activity">
    <reaction evidence="5">
        <text>a 2-demethylmenaquinol + S-adenosyl-L-methionine = a menaquinol + S-adenosyl-L-homocysteine + H(+)</text>
        <dbReference type="Rhea" id="RHEA:42640"/>
        <dbReference type="Rhea" id="RHEA-COMP:9539"/>
        <dbReference type="Rhea" id="RHEA-COMP:9563"/>
        <dbReference type="ChEBI" id="CHEBI:15378"/>
        <dbReference type="ChEBI" id="CHEBI:18151"/>
        <dbReference type="ChEBI" id="CHEBI:55437"/>
        <dbReference type="ChEBI" id="CHEBI:57856"/>
        <dbReference type="ChEBI" id="CHEBI:59789"/>
        <dbReference type="EC" id="2.1.1.163"/>
    </reaction>
</comment>
<evidence type="ECO:0000256" key="4">
    <source>
        <dbReference type="ARBA" id="ARBA00022691"/>
    </source>
</evidence>
<keyword evidence="4 5" id="KW-0949">S-adenosyl-L-methionine</keyword>
<dbReference type="SUPFAM" id="SSF53335">
    <property type="entry name" value="S-adenosyl-L-methionine-dependent methyltransferases"/>
    <property type="match status" value="1"/>
</dbReference>
<dbReference type="GO" id="GO:0043770">
    <property type="term" value="F:demethylmenaquinone methyltransferase activity"/>
    <property type="evidence" value="ECO:0007669"/>
    <property type="project" value="UniProtKB-UniRule"/>
</dbReference>
<protein>
    <recommendedName>
        <fullName evidence="5">Demethylmenaquinone methyltransferase</fullName>
        <ecNumber evidence="5">2.1.1.163</ecNumber>
    </recommendedName>
</protein>
<dbReference type="PANTHER" id="PTHR43591:SF24">
    <property type="entry name" value="2-METHOXY-6-POLYPRENYL-1,4-BENZOQUINOL METHYLASE, MITOCHONDRIAL"/>
    <property type="match status" value="1"/>
</dbReference>
<gene>
    <name evidence="5" type="primary">menG</name>
    <name evidence="6" type="ORF">UABAM_01976</name>
</gene>
<dbReference type="PANTHER" id="PTHR43591">
    <property type="entry name" value="METHYLTRANSFERASE"/>
    <property type="match status" value="1"/>
</dbReference>
<dbReference type="UniPathway" id="UPA00079">
    <property type="reaction ID" value="UER00169"/>
</dbReference>
<keyword evidence="1 5" id="KW-0474">Menaquinone biosynthesis</keyword>
<evidence type="ECO:0000256" key="1">
    <source>
        <dbReference type="ARBA" id="ARBA00022428"/>
    </source>
</evidence>
<dbReference type="InterPro" id="IPR004033">
    <property type="entry name" value="UbiE/COQ5_MeTrFase"/>
</dbReference>
<comment type="pathway">
    <text evidence="5">Quinol/quinone metabolism; menaquinone biosynthesis; menaquinol from 1,4-dihydroxy-2-naphthoate: step 2/2.</text>
</comment>
<dbReference type="GO" id="GO:0009234">
    <property type="term" value="P:menaquinone biosynthetic process"/>
    <property type="evidence" value="ECO:0007669"/>
    <property type="project" value="UniProtKB-UniRule"/>
</dbReference>
<evidence type="ECO:0000256" key="5">
    <source>
        <dbReference type="HAMAP-Rule" id="MF_01813"/>
    </source>
</evidence>
<evidence type="ECO:0000313" key="6">
    <source>
        <dbReference type="EMBL" id="BBM83623.1"/>
    </source>
</evidence>
<feature type="binding site" evidence="5">
    <location>
        <position position="118"/>
    </location>
    <ligand>
        <name>S-adenosyl-L-methionine</name>
        <dbReference type="ChEBI" id="CHEBI:59789"/>
    </ligand>
</feature>
<dbReference type="AlphaFoldDB" id="A0A5S9IKM6"/>
<dbReference type="PROSITE" id="PS51608">
    <property type="entry name" value="SAM_MT_UBIE"/>
    <property type="match status" value="1"/>
</dbReference>
<reference evidence="6 7" key="1">
    <citation type="submission" date="2019-08" db="EMBL/GenBank/DDBJ databases">
        <title>Complete genome sequence of Candidatus Uab amorphum.</title>
        <authorList>
            <person name="Shiratori T."/>
            <person name="Suzuki S."/>
            <person name="Kakizawa Y."/>
            <person name="Ishida K."/>
        </authorList>
    </citation>
    <scope>NUCLEOTIDE SEQUENCE [LARGE SCALE GENOMIC DNA]</scope>
    <source>
        <strain evidence="6 7">SRT547</strain>
    </source>
</reference>
<evidence type="ECO:0000256" key="2">
    <source>
        <dbReference type="ARBA" id="ARBA00022603"/>
    </source>
</evidence>
<comment type="similarity">
    <text evidence="5">Belongs to the class I-like SAM-binding methyltransferase superfamily. MenG/UbiE family.</text>
</comment>
<sequence>MSKKIHDMFAQIAGTYDRTNSVLSLGIHHLWRNRLIKMSETKPGDAILDCATGTGDVAITFYKKNKGQGRIVGTDFCAPMLELAEKKSKSNYPEIEWKIEDAQDLSFPDNTFDIATISFGIRNVDNTEDCLKSMARVVKPGGKVLILEFGQPHWPIKPFFNLYSGYILPFVGGIISGDRKAYKYLNTSSAQFPTGKKFIELMEKTQAFSEVYFKSLTSGVCYIYVGKVAG</sequence>
<name>A0A5S9IKM6_UABAM</name>
<proteinExistence type="inferred from homology"/>
<organism evidence="6 7">
    <name type="scientific">Uabimicrobium amorphum</name>
    <dbReference type="NCBI Taxonomy" id="2596890"/>
    <lineage>
        <taxon>Bacteria</taxon>
        <taxon>Pseudomonadati</taxon>
        <taxon>Planctomycetota</taxon>
        <taxon>Candidatus Uabimicrobiia</taxon>
        <taxon>Candidatus Uabimicrobiales</taxon>
        <taxon>Candidatus Uabimicrobiaceae</taxon>
        <taxon>Candidatus Uabimicrobium</taxon>
    </lineage>
</organism>
<dbReference type="RefSeq" id="WP_151967816.1">
    <property type="nucleotide sequence ID" value="NZ_AP019860.1"/>
</dbReference>
<comment type="function">
    <text evidence="5">Methyltransferase required for the conversion of demethylmenaquinol (DMKH2) to menaquinol (MKH2).</text>
</comment>
<feature type="binding site" evidence="5">
    <location>
        <position position="54"/>
    </location>
    <ligand>
        <name>S-adenosyl-L-methionine</name>
        <dbReference type="ChEBI" id="CHEBI:59789"/>
    </ligand>
</feature>
<dbReference type="EMBL" id="AP019860">
    <property type="protein sequence ID" value="BBM83623.1"/>
    <property type="molecule type" value="Genomic_DNA"/>
</dbReference>
<evidence type="ECO:0000313" key="7">
    <source>
        <dbReference type="Proteomes" id="UP000326354"/>
    </source>
</evidence>
<accession>A0A5S9IKM6</accession>
<keyword evidence="6" id="KW-0830">Ubiquinone</keyword>
<dbReference type="Gene3D" id="3.40.50.150">
    <property type="entry name" value="Vaccinia Virus protein VP39"/>
    <property type="match status" value="1"/>
</dbReference>
<dbReference type="EC" id="2.1.1.163" evidence="5"/>
<keyword evidence="3 5" id="KW-0808">Transferase</keyword>
<feature type="binding site" evidence="5">
    <location>
        <begin position="101"/>
        <end position="102"/>
    </location>
    <ligand>
        <name>S-adenosyl-L-methionine</name>
        <dbReference type="ChEBI" id="CHEBI:59789"/>
    </ligand>
</feature>
<keyword evidence="2 5" id="KW-0489">Methyltransferase</keyword>
<dbReference type="KEGG" id="uam:UABAM_01976"/>
<dbReference type="Proteomes" id="UP000326354">
    <property type="component" value="Chromosome"/>
</dbReference>
<dbReference type="PROSITE" id="PS01184">
    <property type="entry name" value="UBIE_2"/>
    <property type="match status" value="1"/>
</dbReference>
<dbReference type="CDD" id="cd02440">
    <property type="entry name" value="AdoMet_MTases"/>
    <property type="match status" value="1"/>
</dbReference>
<dbReference type="OrthoDB" id="9808140at2"/>
<dbReference type="PROSITE" id="PS01183">
    <property type="entry name" value="UBIE_1"/>
    <property type="match status" value="1"/>
</dbReference>
<dbReference type="HAMAP" id="MF_01813">
    <property type="entry name" value="MenG_UbiE_methyltr"/>
    <property type="match status" value="1"/>
</dbReference>
<dbReference type="NCBIfam" id="NF001244">
    <property type="entry name" value="PRK00216.1-5"/>
    <property type="match status" value="1"/>
</dbReference>